<dbReference type="Proteomes" id="UP001556196">
    <property type="component" value="Unassembled WGS sequence"/>
</dbReference>
<organism evidence="1 2">
    <name type="scientific">Mesorhizobium marinum</name>
    <dbReference type="NCBI Taxonomy" id="3228790"/>
    <lineage>
        <taxon>Bacteria</taxon>
        <taxon>Pseudomonadati</taxon>
        <taxon>Pseudomonadota</taxon>
        <taxon>Alphaproteobacteria</taxon>
        <taxon>Hyphomicrobiales</taxon>
        <taxon>Phyllobacteriaceae</taxon>
        <taxon>Mesorhizobium</taxon>
    </lineage>
</organism>
<dbReference type="EMBL" id="JBFOCI010000009">
    <property type="protein sequence ID" value="MEW9808575.1"/>
    <property type="molecule type" value="Genomic_DNA"/>
</dbReference>
<protein>
    <submittedName>
        <fullName evidence="1">Uncharacterized protein</fullName>
    </submittedName>
</protein>
<reference evidence="1 2" key="1">
    <citation type="submission" date="2024-06" db="EMBL/GenBank/DDBJ databases">
        <authorList>
            <person name="Tuo L."/>
        </authorList>
    </citation>
    <scope>NUCLEOTIDE SEQUENCE [LARGE SCALE GENOMIC DNA]</scope>
    <source>
        <strain evidence="1 2">ZMM04-5</strain>
    </source>
</reference>
<proteinExistence type="predicted"/>
<evidence type="ECO:0000313" key="2">
    <source>
        <dbReference type="Proteomes" id="UP001556196"/>
    </source>
</evidence>
<keyword evidence="2" id="KW-1185">Reference proteome</keyword>
<gene>
    <name evidence="1" type="ORF">ABUE31_21505</name>
</gene>
<evidence type="ECO:0000313" key="1">
    <source>
        <dbReference type="EMBL" id="MEW9808575.1"/>
    </source>
</evidence>
<sequence length="201" mass="23529">MADKPKKTLKFQMMMSPEEAEVLDNWMFENRIRSRAEAIRRLCQIALLVQKDLNPIVHRLAKATGLMGLVEEKWDRIITEEKDLNTYAKMVAMLFAETFPPMQREAYDGHNRLADLGLKVNAMLEARDVPEGMQKLRQVQIDIEERLRDWERDEPEETFFLSKDKRKFSRIEDADEALAFARELLDAWLPPPKPANNLSKK</sequence>
<comment type="caution">
    <text evidence="1">The sequence shown here is derived from an EMBL/GenBank/DDBJ whole genome shotgun (WGS) entry which is preliminary data.</text>
</comment>
<accession>A0ABV3R5H2</accession>
<name>A0ABV3R5H2_9HYPH</name>
<dbReference type="RefSeq" id="WP_367725806.1">
    <property type="nucleotide sequence ID" value="NZ_JBFOCH010000025.1"/>
</dbReference>